<evidence type="ECO:0000313" key="1">
    <source>
        <dbReference type="EMBL" id="KAI0034767.1"/>
    </source>
</evidence>
<reference evidence="1" key="2">
    <citation type="journal article" date="2022" name="New Phytol.">
        <title>Evolutionary transition to the ectomycorrhizal habit in the genomes of a hyperdiverse lineage of mushroom-forming fungi.</title>
        <authorList>
            <person name="Looney B."/>
            <person name="Miyauchi S."/>
            <person name="Morin E."/>
            <person name="Drula E."/>
            <person name="Courty P.E."/>
            <person name="Kohler A."/>
            <person name="Kuo A."/>
            <person name="LaButti K."/>
            <person name="Pangilinan J."/>
            <person name="Lipzen A."/>
            <person name="Riley R."/>
            <person name="Andreopoulos W."/>
            <person name="He G."/>
            <person name="Johnson J."/>
            <person name="Nolan M."/>
            <person name="Tritt A."/>
            <person name="Barry K.W."/>
            <person name="Grigoriev I.V."/>
            <person name="Nagy L.G."/>
            <person name="Hibbett D."/>
            <person name="Henrissat B."/>
            <person name="Matheny P.B."/>
            <person name="Labbe J."/>
            <person name="Martin F.M."/>
        </authorList>
    </citation>
    <scope>NUCLEOTIDE SEQUENCE</scope>
    <source>
        <strain evidence="1">EC-137</strain>
    </source>
</reference>
<proteinExistence type="predicted"/>
<name>A0ACB8QSX1_9AGAM</name>
<dbReference type="Proteomes" id="UP000814128">
    <property type="component" value="Unassembled WGS sequence"/>
</dbReference>
<accession>A0ACB8QSX1</accession>
<comment type="caution">
    <text evidence="1">The sequence shown here is derived from an EMBL/GenBank/DDBJ whole genome shotgun (WGS) entry which is preliminary data.</text>
</comment>
<dbReference type="EMBL" id="MU273495">
    <property type="protein sequence ID" value="KAI0034767.1"/>
    <property type="molecule type" value="Genomic_DNA"/>
</dbReference>
<protein>
    <submittedName>
        <fullName evidence="1">Uncharacterized protein</fullName>
    </submittedName>
</protein>
<evidence type="ECO:0000313" key="2">
    <source>
        <dbReference type="Proteomes" id="UP000814128"/>
    </source>
</evidence>
<gene>
    <name evidence="1" type="ORF">K488DRAFT_44797</name>
</gene>
<reference evidence="1" key="1">
    <citation type="submission" date="2021-02" db="EMBL/GenBank/DDBJ databases">
        <authorList>
            <consortium name="DOE Joint Genome Institute"/>
            <person name="Ahrendt S."/>
            <person name="Looney B.P."/>
            <person name="Miyauchi S."/>
            <person name="Morin E."/>
            <person name="Drula E."/>
            <person name="Courty P.E."/>
            <person name="Chicoki N."/>
            <person name="Fauchery L."/>
            <person name="Kohler A."/>
            <person name="Kuo A."/>
            <person name="Labutti K."/>
            <person name="Pangilinan J."/>
            <person name="Lipzen A."/>
            <person name="Riley R."/>
            <person name="Andreopoulos W."/>
            <person name="He G."/>
            <person name="Johnson J."/>
            <person name="Barry K.W."/>
            <person name="Grigoriev I.V."/>
            <person name="Nagy L."/>
            <person name="Hibbett D."/>
            <person name="Henrissat B."/>
            <person name="Matheny P.B."/>
            <person name="Labbe J."/>
            <person name="Martin F."/>
        </authorList>
    </citation>
    <scope>NUCLEOTIDE SEQUENCE</scope>
    <source>
        <strain evidence="1">EC-137</strain>
    </source>
</reference>
<keyword evidence="2" id="KW-1185">Reference proteome</keyword>
<organism evidence="1 2">
    <name type="scientific">Vararia minispora EC-137</name>
    <dbReference type="NCBI Taxonomy" id="1314806"/>
    <lineage>
        <taxon>Eukaryota</taxon>
        <taxon>Fungi</taxon>
        <taxon>Dikarya</taxon>
        <taxon>Basidiomycota</taxon>
        <taxon>Agaricomycotina</taxon>
        <taxon>Agaricomycetes</taxon>
        <taxon>Russulales</taxon>
        <taxon>Lachnocladiaceae</taxon>
        <taxon>Vararia</taxon>
    </lineage>
</organism>
<sequence length="272" mass="29253">MTAPLTRPSEKRSLELVENLTEIRERVRQAAGSSHASPPALVAVSKYKPAADILVCYDAGQRDFGENYVQELVDKAEALPRDIRWHFIGTLQSNKAKILASIPNIYSVQTVTSAKAASGLNKALHAERAEPLNVLLQVNTSGEDNKSGLVSTGDELAALARHVLAECPRLRLHGLMTIGSLSESLEAGVENRDFAMLVHTRDTLQGVLRAEFGGEKLSAWGDGAGRLLLSMGMSSDFEAALKAGSDIVRVGTGIFGERHKKGEQKGEQTSVP</sequence>